<evidence type="ECO:0000256" key="1">
    <source>
        <dbReference type="SAM" id="MobiDB-lite"/>
    </source>
</evidence>
<name>A0A2J6SSL6_9HELO</name>
<organism evidence="2 3">
    <name type="scientific">Hyaloscypha bicolor E</name>
    <dbReference type="NCBI Taxonomy" id="1095630"/>
    <lineage>
        <taxon>Eukaryota</taxon>
        <taxon>Fungi</taxon>
        <taxon>Dikarya</taxon>
        <taxon>Ascomycota</taxon>
        <taxon>Pezizomycotina</taxon>
        <taxon>Leotiomycetes</taxon>
        <taxon>Helotiales</taxon>
        <taxon>Hyaloscyphaceae</taxon>
        <taxon>Hyaloscypha</taxon>
        <taxon>Hyaloscypha bicolor</taxon>
    </lineage>
</organism>
<sequence>MKRQSKKTVNCRGCGCGEYNCDSCWCQCNDDNCDSPHPENQSEGEEDDEEDDEEGEESGDEAGDDESTAAIRILGVDCHGCGCGNPRCGSCY</sequence>
<feature type="region of interest" description="Disordered" evidence="1">
    <location>
        <begin position="35"/>
        <end position="67"/>
    </location>
</feature>
<dbReference type="RefSeq" id="XP_024730587.1">
    <property type="nucleotide sequence ID" value="XM_024881414.1"/>
</dbReference>
<keyword evidence="3" id="KW-1185">Reference proteome</keyword>
<evidence type="ECO:0008006" key="4">
    <source>
        <dbReference type="Google" id="ProtNLM"/>
    </source>
</evidence>
<feature type="compositionally biased region" description="Acidic residues" evidence="1">
    <location>
        <begin position="42"/>
        <end position="67"/>
    </location>
</feature>
<evidence type="ECO:0000313" key="2">
    <source>
        <dbReference type="EMBL" id="PMD53683.1"/>
    </source>
</evidence>
<reference evidence="2 3" key="1">
    <citation type="submission" date="2016-04" db="EMBL/GenBank/DDBJ databases">
        <title>A degradative enzymes factory behind the ericoid mycorrhizal symbiosis.</title>
        <authorList>
            <consortium name="DOE Joint Genome Institute"/>
            <person name="Martino E."/>
            <person name="Morin E."/>
            <person name="Grelet G."/>
            <person name="Kuo A."/>
            <person name="Kohler A."/>
            <person name="Daghino S."/>
            <person name="Barry K."/>
            <person name="Choi C."/>
            <person name="Cichocki N."/>
            <person name="Clum A."/>
            <person name="Copeland A."/>
            <person name="Hainaut M."/>
            <person name="Haridas S."/>
            <person name="Labutti K."/>
            <person name="Lindquist E."/>
            <person name="Lipzen A."/>
            <person name="Khouja H.-R."/>
            <person name="Murat C."/>
            <person name="Ohm R."/>
            <person name="Olson A."/>
            <person name="Spatafora J."/>
            <person name="Veneault-Fourrey C."/>
            <person name="Henrissat B."/>
            <person name="Grigoriev I."/>
            <person name="Martin F."/>
            <person name="Perotto S."/>
        </authorList>
    </citation>
    <scope>NUCLEOTIDE SEQUENCE [LARGE SCALE GENOMIC DNA]</scope>
    <source>
        <strain evidence="2 3">E</strain>
    </source>
</reference>
<gene>
    <name evidence="2" type="ORF">K444DRAFT_618867</name>
</gene>
<evidence type="ECO:0000313" key="3">
    <source>
        <dbReference type="Proteomes" id="UP000235371"/>
    </source>
</evidence>
<dbReference type="GeneID" id="36589491"/>
<dbReference type="OrthoDB" id="10553138at2759"/>
<accession>A0A2J6SSL6</accession>
<proteinExistence type="predicted"/>
<dbReference type="AlphaFoldDB" id="A0A2J6SSL6"/>
<dbReference type="Proteomes" id="UP000235371">
    <property type="component" value="Unassembled WGS sequence"/>
</dbReference>
<protein>
    <recommendedName>
        <fullName evidence="4">Metallothionein</fullName>
    </recommendedName>
</protein>
<dbReference type="InParanoid" id="A0A2J6SSL6"/>
<dbReference type="EMBL" id="KZ613871">
    <property type="protein sequence ID" value="PMD53683.1"/>
    <property type="molecule type" value="Genomic_DNA"/>
</dbReference>